<dbReference type="GO" id="GO:0006310">
    <property type="term" value="P:DNA recombination"/>
    <property type="evidence" value="ECO:0007669"/>
    <property type="project" value="UniProtKB-KW"/>
</dbReference>
<dbReference type="Proteomes" id="UP001144323">
    <property type="component" value="Unassembled WGS sequence"/>
</dbReference>
<protein>
    <recommendedName>
        <fullName evidence="5">Tyr recombinase domain-containing protein</fullName>
    </recommendedName>
</protein>
<comment type="caution">
    <text evidence="6">The sequence shown here is derived from an EMBL/GenBank/DDBJ whole genome shotgun (WGS) entry which is preliminary data.</text>
</comment>
<dbReference type="InterPro" id="IPR013762">
    <property type="entry name" value="Integrase-like_cat_sf"/>
</dbReference>
<keyword evidence="2" id="KW-0229">DNA integration</keyword>
<proteinExistence type="inferred from homology"/>
<dbReference type="Gene3D" id="1.10.443.10">
    <property type="entry name" value="Intergrase catalytic core"/>
    <property type="match status" value="1"/>
</dbReference>
<evidence type="ECO:0000256" key="3">
    <source>
        <dbReference type="ARBA" id="ARBA00023125"/>
    </source>
</evidence>
<evidence type="ECO:0000256" key="4">
    <source>
        <dbReference type="ARBA" id="ARBA00023172"/>
    </source>
</evidence>
<keyword evidence="3" id="KW-0238">DNA-binding</keyword>
<dbReference type="GO" id="GO:0015074">
    <property type="term" value="P:DNA integration"/>
    <property type="evidence" value="ECO:0007669"/>
    <property type="project" value="UniProtKB-KW"/>
</dbReference>
<evidence type="ECO:0000259" key="5">
    <source>
        <dbReference type="PROSITE" id="PS51898"/>
    </source>
</evidence>
<dbReference type="EMBL" id="BSEC01000001">
    <property type="protein sequence ID" value="GLI94385.1"/>
    <property type="molecule type" value="Genomic_DNA"/>
</dbReference>
<dbReference type="PROSITE" id="PS51898">
    <property type="entry name" value="TYR_RECOMBINASE"/>
    <property type="match status" value="1"/>
</dbReference>
<feature type="domain" description="Tyr recombinase" evidence="5">
    <location>
        <begin position="2"/>
        <end position="187"/>
    </location>
</feature>
<dbReference type="AlphaFoldDB" id="A0A9W6LT55"/>
<dbReference type="CDD" id="cd00397">
    <property type="entry name" value="DNA_BRE_C"/>
    <property type="match status" value="1"/>
</dbReference>
<gene>
    <name evidence="6" type="ORF">LMG27198_33770</name>
</gene>
<dbReference type="RefSeq" id="WP_281804380.1">
    <property type="nucleotide sequence ID" value="NZ_BSEC01000001.1"/>
</dbReference>
<evidence type="ECO:0000313" key="6">
    <source>
        <dbReference type="EMBL" id="GLI94385.1"/>
    </source>
</evidence>
<dbReference type="InterPro" id="IPR050090">
    <property type="entry name" value="Tyrosine_recombinase_XerCD"/>
</dbReference>
<dbReference type="Pfam" id="PF00589">
    <property type="entry name" value="Phage_integrase"/>
    <property type="match status" value="1"/>
</dbReference>
<name>A0A9W6LT55_9HYPH</name>
<dbReference type="SUPFAM" id="SSF56349">
    <property type="entry name" value="DNA breaking-rejoining enzymes"/>
    <property type="match status" value="1"/>
</dbReference>
<dbReference type="InterPro" id="IPR002104">
    <property type="entry name" value="Integrase_catalytic"/>
</dbReference>
<comment type="similarity">
    <text evidence="1">Belongs to the 'phage' integrase family.</text>
</comment>
<accession>A0A9W6LT55</accession>
<dbReference type="PANTHER" id="PTHR30349">
    <property type="entry name" value="PHAGE INTEGRASE-RELATED"/>
    <property type="match status" value="1"/>
</dbReference>
<evidence type="ECO:0000313" key="7">
    <source>
        <dbReference type="Proteomes" id="UP001144323"/>
    </source>
</evidence>
<organism evidence="6 7">
    <name type="scientific">Methylocystis echinoides</name>
    <dbReference type="NCBI Taxonomy" id="29468"/>
    <lineage>
        <taxon>Bacteria</taxon>
        <taxon>Pseudomonadati</taxon>
        <taxon>Pseudomonadota</taxon>
        <taxon>Alphaproteobacteria</taxon>
        <taxon>Hyphomicrobiales</taxon>
        <taxon>Methylocystaceae</taxon>
        <taxon>Methylocystis</taxon>
    </lineage>
</organism>
<sequence>MKQAPVLTERDMKRVLQHVARGSFPARNRCALMLSWLAGMRVAEIAALKLSDVYAPDGTIRAEIQLAPEQTKGSSARTVLISTQLRSELEAYIKTLPASPAPDRPLIVSKTGKRFSANGLCQVMLHIYDAAGLDRATSHSGRRTFITTLAHKGVNVRVLAALAGHRHIGTTQRYIDLNENVLRAAVEMI</sequence>
<evidence type="ECO:0000256" key="1">
    <source>
        <dbReference type="ARBA" id="ARBA00008857"/>
    </source>
</evidence>
<dbReference type="GO" id="GO:0003677">
    <property type="term" value="F:DNA binding"/>
    <property type="evidence" value="ECO:0007669"/>
    <property type="project" value="UniProtKB-KW"/>
</dbReference>
<evidence type="ECO:0000256" key="2">
    <source>
        <dbReference type="ARBA" id="ARBA00022908"/>
    </source>
</evidence>
<dbReference type="InterPro" id="IPR011010">
    <property type="entry name" value="DNA_brk_join_enz"/>
</dbReference>
<dbReference type="PANTHER" id="PTHR30349:SF41">
    <property type="entry name" value="INTEGRASE_RECOMBINASE PROTEIN MJ0367-RELATED"/>
    <property type="match status" value="1"/>
</dbReference>
<reference evidence="6" key="1">
    <citation type="journal article" date="2023" name="Int. J. Syst. Evol. Microbiol.">
        <title>Methylocystis iwaonis sp. nov., a type II methane-oxidizing bacterium from surface soil of a rice paddy field in Japan, and emended description of the genus Methylocystis (ex Whittenbury et al. 1970) Bowman et al. 1993.</title>
        <authorList>
            <person name="Kaise H."/>
            <person name="Sawadogo J.B."/>
            <person name="Alam M.S."/>
            <person name="Ueno C."/>
            <person name="Dianou D."/>
            <person name="Shinjo R."/>
            <person name="Asakawa S."/>
        </authorList>
    </citation>
    <scope>NUCLEOTIDE SEQUENCE</scope>
    <source>
        <strain evidence="6">LMG27198</strain>
    </source>
</reference>
<keyword evidence="4" id="KW-0233">DNA recombination</keyword>
<keyword evidence="7" id="KW-1185">Reference proteome</keyword>